<sequence length="310" mass="34993">MIKTYYFASLALALAVSAASCSSDYANGGSDETSGNANANSTILTGEAGRLEFPKVRNDGHSMVVVHYTDGYGLNYSVEWDCEKRAQRWTCYAMYNANSVTNWNRNNWKNATWQGKQWHSDPFQEDPDLPEYCRTTLSDYRGSGFNRGHICPSADRLCSMDANGQTFYLSNMQPQYYNFNAGLWEKMEEQVRSWNRSSFRDTLYVCNGGTIEDYGATKGVMGHTSSGLIVPRYFFMALLCKKGDTYKAIGLWAEHINADHSSDKLSDYAVSIDELEQLTGIDFFCNLPDDTERRVESISSDNAIRAWGLR</sequence>
<evidence type="ECO:0000256" key="1">
    <source>
        <dbReference type="PIRSR" id="PIRSR640255-1"/>
    </source>
</evidence>
<dbReference type="InterPro" id="IPR044925">
    <property type="entry name" value="His-Me_finger_sf"/>
</dbReference>
<name>A0A939B2X2_9BACT</name>
<keyword evidence="7" id="KW-1185">Reference proteome</keyword>
<feature type="chain" id="PRO_5037635313" evidence="3">
    <location>
        <begin position="19"/>
        <end position="310"/>
    </location>
</feature>
<dbReference type="InterPro" id="IPR020821">
    <property type="entry name" value="ENPP1-3/EXOG-like_nuc-like"/>
</dbReference>
<feature type="domain" description="DNA/RNA non-specific endonuclease/pyrophosphatase/phosphodiesterase" evidence="5">
    <location>
        <begin position="72"/>
        <end position="290"/>
    </location>
</feature>
<dbReference type="PANTHER" id="PTHR13966">
    <property type="entry name" value="ENDONUCLEASE RELATED"/>
    <property type="match status" value="1"/>
</dbReference>
<dbReference type="InterPro" id="IPR044929">
    <property type="entry name" value="DNA/RNA_non-sp_Endonuclease_sf"/>
</dbReference>
<dbReference type="Gene3D" id="3.40.570.10">
    <property type="entry name" value="Extracellular Endonuclease, subunit A"/>
    <property type="match status" value="1"/>
</dbReference>
<dbReference type="SUPFAM" id="SSF54060">
    <property type="entry name" value="His-Me finger endonucleases"/>
    <property type="match status" value="1"/>
</dbReference>
<keyword evidence="6" id="KW-0540">Nuclease</keyword>
<dbReference type="InterPro" id="IPR001604">
    <property type="entry name" value="Endo_G_ENPP1-like_dom"/>
</dbReference>
<dbReference type="SMART" id="SM00892">
    <property type="entry name" value="Endonuclease_NS"/>
    <property type="match status" value="1"/>
</dbReference>
<dbReference type="PANTHER" id="PTHR13966:SF5">
    <property type="entry name" value="ENDONUCLEASE G, MITOCHONDRIAL"/>
    <property type="match status" value="1"/>
</dbReference>
<dbReference type="GO" id="GO:0046872">
    <property type="term" value="F:metal ion binding"/>
    <property type="evidence" value="ECO:0007669"/>
    <property type="project" value="UniProtKB-KW"/>
</dbReference>
<evidence type="ECO:0000256" key="2">
    <source>
        <dbReference type="PIRSR" id="PIRSR640255-2"/>
    </source>
</evidence>
<protein>
    <submittedName>
        <fullName evidence="6">DNA/RNA non-specific endonuclease</fullName>
    </submittedName>
</protein>
<dbReference type="InterPro" id="IPR040255">
    <property type="entry name" value="Non-specific_endonuclease"/>
</dbReference>
<evidence type="ECO:0000313" key="6">
    <source>
        <dbReference type="EMBL" id="MBM6661673.1"/>
    </source>
</evidence>
<evidence type="ECO:0000313" key="7">
    <source>
        <dbReference type="Proteomes" id="UP000764045"/>
    </source>
</evidence>
<dbReference type="GO" id="GO:0003676">
    <property type="term" value="F:nucleic acid binding"/>
    <property type="evidence" value="ECO:0007669"/>
    <property type="project" value="InterPro"/>
</dbReference>
<organism evidence="6 7">
    <name type="scientific">Marseilla massiliensis</name>
    <dbReference type="NCBI Taxonomy" id="1841864"/>
    <lineage>
        <taxon>Bacteria</taxon>
        <taxon>Pseudomonadati</taxon>
        <taxon>Bacteroidota</taxon>
        <taxon>Bacteroidia</taxon>
        <taxon>Bacteroidales</taxon>
        <taxon>Prevotellaceae</taxon>
        <taxon>Marseilla</taxon>
    </lineage>
</organism>
<keyword evidence="6" id="KW-0255">Endonuclease</keyword>
<feature type="signal peptide" evidence="3">
    <location>
        <begin position="1"/>
        <end position="18"/>
    </location>
</feature>
<evidence type="ECO:0000259" key="4">
    <source>
        <dbReference type="SMART" id="SM00477"/>
    </source>
</evidence>
<dbReference type="Proteomes" id="UP000764045">
    <property type="component" value="Unassembled WGS sequence"/>
</dbReference>
<dbReference type="SMART" id="SM00477">
    <property type="entry name" value="NUC"/>
    <property type="match status" value="1"/>
</dbReference>
<gene>
    <name evidence="6" type="ORF">H6B30_07910</name>
</gene>
<evidence type="ECO:0000256" key="3">
    <source>
        <dbReference type="SAM" id="SignalP"/>
    </source>
</evidence>
<comment type="caution">
    <text evidence="6">The sequence shown here is derived from an EMBL/GenBank/DDBJ whole genome shotgun (WGS) entry which is preliminary data.</text>
</comment>
<dbReference type="EMBL" id="JACJJL010000011">
    <property type="protein sequence ID" value="MBM6661673.1"/>
    <property type="molecule type" value="Genomic_DNA"/>
</dbReference>
<evidence type="ECO:0000259" key="5">
    <source>
        <dbReference type="SMART" id="SM00892"/>
    </source>
</evidence>
<dbReference type="RefSeq" id="WP_205109349.1">
    <property type="nucleotide sequence ID" value="NZ_JACJJL010000011.1"/>
</dbReference>
<dbReference type="AlphaFoldDB" id="A0A939B2X2"/>
<dbReference type="PROSITE" id="PS51257">
    <property type="entry name" value="PROKAR_LIPOPROTEIN"/>
    <property type="match status" value="1"/>
</dbReference>
<dbReference type="GO" id="GO:0004519">
    <property type="term" value="F:endonuclease activity"/>
    <property type="evidence" value="ECO:0007669"/>
    <property type="project" value="UniProtKB-KW"/>
</dbReference>
<dbReference type="Pfam" id="PF01223">
    <property type="entry name" value="Endonuclease_NS"/>
    <property type="match status" value="1"/>
</dbReference>
<keyword evidence="3" id="KW-0732">Signal</keyword>
<proteinExistence type="predicted"/>
<feature type="binding site" evidence="2">
    <location>
        <position position="180"/>
    </location>
    <ligand>
        <name>Mg(2+)</name>
        <dbReference type="ChEBI" id="CHEBI:18420"/>
        <note>catalytic</note>
    </ligand>
</feature>
<feature type="active site" description="Proton acceptor" evidence="1">
    <location>
        <position position="149"/>
    </location>
</feature>
<keyword evidence="6" id="KW-0378">Hydrolase</keyword>
<reference evidence="6 7" key="1">
    <citation type="journal article" date="2021" name="Sci. Rep.">
        <title>The distribution of antibiotic resistance genes in chicken gut microbiota commensals.</title>
        <authorList>
            <person name="Juricova H."/>
            <person name="Matiasovicova J."/>
            <person name="Kubasova T."/>
            <person name="Cejkova D."/>
            <person name="Rychlik I."/>
        </authorList>
    </citation>
    <scope>NUCLEOTIDE SEQUENCE [LARGE SCALE GENOMIC DNA]</scope>
    <source>
        <strain evidence="6 7">An819</strain>
    </source>
</reference>
<keyword evidence="2" id="KW-0479">Metal-binding</keyword>
<dbReference type="GO" id="GO:0016787">
    <property type="term" value="F:hydrolase activity"/>
    <property type="evidence" value="ECO:0007669"/>
    <property type="project" value="InterPro"/>
</dbReference>
<feature type="domain" description="ENPP1-3/EXOG-like endonuclease/phosphodiesterase" evidence="4">
    <location>
        <begin position="75"/>
        <end position="290"/>
    </location>
</feature>
<accession>A0A939B2X2</accession>